<protein>
    <submittedName>
        <fullName evidence="2">Glycosyltransferase family 4 protein</fullName>
    </submittedName>
</protein>
<dbReference type="SUPFAM" id="SSF53756">
    <property type="entry name" value="UDP-Glycosyltransferase/glycogen phosphorylase"/>
    <property type="match status" value="1"/>
</dbReference>
<keyword evidence="3" id="KW-1185">Reference proteome</keyword>
<evidence type="ECO:0000313" key="3">
    <source>
        <dbReference type="Proteomes" id="UP001181046"/>
    </source>
</evidence>
<feature type="domain" description="Glycosyl transferase family 1" evidence="1">
    <location>
        <begin position="197"/>
        <end position="344"/>
    </location>
</feature>
<dbReference type="PANTHER" id="PTHR45947">
    <property type="entry name" value="SULFOQUINOVOSYL TRANSFERASE SQD2"/>
    <property type="match status" value="1"/>
</dbReference>
<dbReference type="InterPro" id="IPR001296">
    <property type="entry name" value="Glyco_trans_1"/>
</dbReference>
<evidence type="ECO:0000313" key="2">
    <source>
        <dbReference type="EMBL" id="MDT2758343.1"/>
    </source>
</evidence>
<name>A0ABU3F6Q6_9ENTE</name>
<dbReference type="Proteomes" id="UP001181046">
    <property type="component" value="Unassembled WGS sequence"/>
</dbReference>
<organism evidence="2 3">
    <name type="scientific">Enterococcus xiangfangensis</name>
    <dbReference type="NCBI Taxonomy" id="1296537"/>
    <lineage>
        <taxon>Bacteria</taxon>
        <taxon>Bacillati</taxon>
        <taxon>Bacillota</taxon>
        <taxon>Bacilli</taxon>
        <taxon>Lactobacillales</taxon>
        <taxon>Enterococcaceae</taxon>
        <taxon>Enterococcus</taxon>
    </lineage>
</organism>
<dbReference type="Pfam" id="PF00534">
    <property type="entry name" value="Glycos_transf_1"/>
    <property type="match status" value="1"/>
</dbReference>
<sequence length="417" mass="48269">MKTLIFISPTGTFDNGAEISIFNLMKYLVASGDRVINLAPGSDFDNKKDYKRKCLDTGIELHFLPSIKWWWEDAPGGLSGTEVSRATSYRENINSIRHFIRENQADCVITNTVNMFQGAMAAASESVPHFWLIHEFPENEFAYYLDKIDFIQDYSTQIYAVSGKLHDKLNRLFTQKEVKSFSPYSEIIPTHSRIKAADRHRIVSVGRLTKRKNQLELIKAYEKLKRTDLELVFIGAWDADYKKICSDYIRERKLKNIHFTGNLDNPWEELTDKDICVFPSAMETFGLVYVEALLNGIPVVLSNNPGHLSAYEIFDFGKLYDQGNVDQLASSLKILLENFDLEKREAVNFIPIAEERYQIQNVYATIINDLKNPIDYIPNSIRHIKNLLSHNERKSKLANIEFKVRLSIQRIKHHFFR</sequence>
<dbReference type="CDD" id="cd03801">
    <property type="entry name" value="GT4_PimA-like"/>
    <property type="match status" value="1"/>
</dbReference>
<comment type="caution">
    <text evidence="2">The sequence shown here is derived from an EMBL/GenBank/DDBJ whole genome shotgun (WGS) entry which is preliminary data.</text>
</comment>
<dbReference type="EMBL" id="JARQAJ010000001">
    <property type="protein sequence ID" value="MDT2758343.1"/>
    <property type="molecule type" value="Genomic_DNA"/>
</dbReference>
<evidence type="ECO:0000259" key="1">
    <source>
        <dbReference type="Pfam" id="PF00534"/>
    </source>
</evidence>
<dbReference type="Gene3D" id="3.40.50.2000">
    <property type="entry name" value="Glycogen Phosphorylase B"/>
    <property type="match status" value="2"/>
</dbReference>
<dbReference type="PANTHER" id="PTHR45947:SF3">
    <property type="entry name" value="SULFOQUINOVOSYL TRANSFERASE SQD2"/>
    <property type="match status" value="1"/>
</dbReference>
<proteinExistence type="predicted"/>
<dbReference type="RefSeq" id="WP_311829178.1">
    <property type="nucleotide sequence ID" value="NZ_JARQAJ010000001.1"/>
</dbReference>
<dbReference type="InterPro" id="IPR050194">
    <property type="entry name" value="Glycosyltransferase_grp1"/>
</dbReference>
<accession>A0ABU3F6Q6</accession>
<reference evidence="2" key="1">
    <citation type="submission" date="2023-03" db="EMBL/GenBank/DDBJ databases">
        <authorList>
            <person name="Shen W."/>
            <person name="Cai J."/>
        </authorList>
    </citation>
    <scope>NUCLEOTIDE SEQUENCE</scope>
    <source>
        <strain evidence="2">P66-3</strain>
    </source>
</reference>
<gene>
    <name evidence="2" type="ORF">P7H27_00905</name>
</gene>